<comment type="similarity">
    <text evidence="1 6">Belongs to the FHY3/FAR1 family.</text>
</comment>
<keyword evidence="6" id="KW-0539">Nucleus</keyword>
<name>A0A5J5B5J4_9ASTE</name>
<dbReference type="GO" id="GO:0006355">
    <property type="term" value="P:regulation of DNA-templated transcription"/>
    <property type="evidence" value="ECO:0007669"/>
    <property type="project" value="UniProtKB-UniRule"/>
</dbReference>
<reference evidence="9 10" key="1">
    <citation type="submission" date="2019-09" db="EMBL/GenBank/DDBJ databases">
        <title>A chromosome-level genome assembly of the Chinese tupelo Nyssa sinensis.</title>
        <authorList>
            <person name="Yang X."/>
            <person name="Kang M."/>
            <person name="Yang Y."/>
            <person name="Xiong H."/>
            <person name="Wang M."/>
            <person name="Zhang Z."/>
            <person name="Wang Z."/>
            <person name="Wu H."/>
            <person name="Ma T."/>
            <person name="Liu J."/>
            <person name="Xi Z."/>
        </authorList>
    </citation>
    <scope>NUCLEOTIDE SEQUENCE [LARGE SCALE GENOMIC DNA]</scope>
    <source>
        <strain evidence="9">J267</strain>
        <tissue evidence="9">Leaf</tissue>
    </source>
</reference>
<evidence type="ECO:0000256" key="5">
    <source>
        <dbReference type="PROSITE-ProRule" id="PRU00325"/>
    </source>
</evidence>
<proteinExistence type="inferred from homology"/>
<protein>
    <recommendedName>
        <fullName evidence="6">Protein FAR1-RELATED SEQUENCE</fullName>
    </recommendedName>
</protein>
<evidence type="ECO:0000259" key="8">
    <source>
        <dbReference type="PROSITE" id="PS50966"/>
    </source>
</evidence>
<dbReference type="PROSITE" id="PS50966">
    <property type="entry name" value="ZF_SWIM"/>
    <property type="match status" value="1"/>
</dbReference>
<dbReference type="InterPro" id="IPR004330">
    <property type="entry name" value="FAR1_DNA_bnd_dom"/>
</dbReference>
<dbReference type="InterPro" id="IPR018289">
    <property type="entry name" value="MULE_transposase_dom"/>
</dbReference>
<organism evidence="9 10">
    <name type="scientific">Nyssa sinensis</name>
    <dbReference type="NCBI Taxonomy" id="561372"/>
    <lineage>
        <taxon>Eukaryota</taxon>
        <taxon>Viridiplantae</taxon>
        <taxon>Streptophyta</taxon>
        <taxon>Embryophyta</taxon>
        <taxon>Tracheophyta</taxon>
        <taxon>Spermatophyta</taxon>
        <taxon>Magnoliopsida</taxon>
        <taxon>eudicotyledons</taxon>
        <taxon>Gunneridae</taxon>
        <taxon>Pentapetalae</taxon>
        <taxon>asterids</taxon>
        <taxon>Cornales</taxon>
        <taxon>Nyssaceae</taxon>
        <taxon>Nyssa</taxon>
    </lineage>
</organism>
<keyword evidence="10" id="KW-1185">Reference proteome</keyword>
<dbReference type="PANTHER" id="PTHR31669:SF160">
    <property type="entry name" value="PROTEIN FAR1-RELATED SEQUENCE"/>
    <property type="match status" value="1"/>
</dbReference>
<dbReference type="PANTHER" id="PTHR31669">
    <property type="entry name" value="PROTEIN FAR1-RELATED SEQUENCE 10-RELATED"/>
    <property type="match status" value="1"/>
</dbReference>
<dbReference type="InterPro" id="IPR007527">
    <property type="entry name" value="Znf_SWIM"/>
</dbReference>
<comment type="subcellular location">
    <subcellularLocation>
        <location evidence="6">Nucleus</location>
    </subcellularLocation>
</comment>
<dbReference type="Pfam" id="PF03101">
    <property type="entry name" value="FAR1"/>
    <property type="match status" value="1"/>
</dbReference>
<dbReference type="SMART" id="SM00575">
    <property type="entry name" value="ZnF_PMZ"/>
    <property type="match status" value="1"/>
</dbReference>
<feature type="region of interest" description="Disordered" evidence="7">
    <location>
        <begin position="1"/>
        <end position="48"/>
    </location>
</feature>
<evidence type="ECO:0000313" key="9">
    <source>
        <dbReference type="EMBL" id="KAA8537077.1"/>
    </source>
</evidence>
<dbReference type="Proteomes" id="UP000325577">
    <property type="component" value="Linkage Group LG16"/>
</dbReference>
<feature type="domain" description="SWIM-type" evidence="8">
    <location>
        <begin position="548"/>
        <end position="584"/>
    </location>
</feature>
<keyword evidence="4 6" id="KW-0862">Zinc</keyword>
<evidence type="ECO:0000256" key="7">
    <source>
        <dbReference type="SAM" id="MobiDB-lite"/>
    </source>
</evidence>
<keyword evidence="2 6" id="KW-0479">Metal-binding</keyword>
<comment type="function">
    <text evidence="6">Putative transcription activator involved in regulating light control of development.</text>
</comment>
<dbReference type="Pfam" id="PF10551">
    <property type="entry name" value="MULE"/>
    <property type="match status" value="1"/>
</dbReference>
<evidence type="ECO:0000256" key="6">
    <source>
        <dbReference type="RuleBase" id="RU367018"/>
    </source>
</evidence>
<gene>
    <name evidence="9" type="ORF">F0562_029555</name>
</gene>
<evidence type="ECO:0000256" key="4">
    <source>
        <dbReference type="ARBA" id="ARBA00022833"/>
    </source>
</evidence>
<evidence type="ECO:0000256" key="2">
    <source>
        <dbReference type="ARBA" id="ARBA00022723"/>
    </source>
</evidence>
<dbReference type="EMBL" id="CM018039">
    <property type="protein sequence ID" value="KAA8537077.1"/>
    <property type="molecule type" value="Genomic_DNA"/>
</dbReference>
<accession>A0A5J5B5J4</accession>
<evidence type="ECO:0000256" key="1">
    <source>
        <dbReference type="ARBA" id="ARBA00005889"/>
    </source>
</evidence>
<feature type="compositionally biased region" description="Basic and acidic residues" evidence="7">
    <location>
        <begin position="9"/>
        <end position="40"/>
    </location>
</feature>
<dbReference type="InterPro" id="IPR006564">
    <property type="entry name" value="Znf_PMZ"/>
</dbReference>
<evidence type="ECO:0000313" key="10">
    <source>
        <dbReference type="Proteomes" id="UP000325577"/>
    </source>
</evidence>
<dbReference type="InterPro" id="IPR031052">
    <property type="entry name" value="FHY3/FAR1"/>
</dbReference>
<dbReference type="AlphaFoldDB" id="A0A5J5B5J4"/>
<dbReference type="GO" id="GO:0008270">
    <property type="term" value="F:zinc ion binding"/>
    <property type="evidence" value="ECO:0007669"/>
    <property type="project" value="UniProtKB-UniRule"/>
</dbReference>
<dbReference type="OrthoDB" id="1927586at2759"/>
<keyword evidence="3 5" id="KW-0863">Zinc-finger</keyword>
<dbReference type="Pfam" id="PF04434">
    <property type="entry name" value="SWIM"/>
    <property type="match status" value="1"/>
</dbReference>
<dbReference type="GO" id="GO:0005634">
    <property type="term" value="C:nucleus"/>
    <property type="evidence" value="ECO:0007669"/>
    <property type="project" value="UniProtKB-SubCell"/>
</dbReference>
<sequence length="857" mass="96872">MDVEVVDVEGEKTQNHGVNAEHNRGERQNMNENSTEKEVFNQDDDGSAKPQVGMEFESEEAARTFYDAYARCVGFSTHVGQYSRAKPDGPIVTWDFACSREIFKRKNVESCNAMLRIERKDSDSWVVTKFVEDHNHSTVSPSKVHYLRPRRHFAGATRNAPDTIDGPSDVFVSMDGNHVTYDPNRGVSNVSPVDTNHPARGIGPVNYISPCSRKRTLGRDAQNLLNYFKKMQAENPGFYYAIQLDDDNRMSNVFWADARSRTAYSHFGDAVIFDTMYRPNQFQVPFAPFTGVNHHGQMLLFGCALLFDESESSFTWLFKTWLSAMNDRPPVSITTDQDRAIQAAVNQVFPETRHCICKWHILREGQERLAHIYLAHPSFYGELYSCINFSETIEDFELSWGSLLDKYDLRKNEWLQAVYNARQQWAPVYFRGTFFAAISSNQGVSSFFDGYVNQQTTIPLFFKQYERALENSLEREIEADYDTICTTPVLKTPSPMEQQAANLYTKKVFGKFQEELVETFVYTANKIEGDGLVSKFRVAKYEHDHKAYIVILNISVMKASCSCQMFEYSGILCRHILTVFTVTNVLTLPSHYILKRWTRNARVGLGSDEQDADAQVIESLTLRFNNLCREAIKYAEEGAIAIETYNAAMGALVEGAKKIAVVKKSVAKVTPTSQGSGNSHEDSNKKIPISSPDMSHPLWPWQDAMPHRFNLNDIGVPVADLNQPSVAPVAINRDGGPLDNTVVLTCFKSMTWVIENKGSTPASKVAVINLKLQDYGKTPSGETEVQFRLTRVTLEPMLKSMAYISQQLSTPANRVAVINLKLQDTKTTTGETEVKFQVSRDTLGSMLRSMAYIREQL</sequence>
<evidence type="ECO:0000256" key="3">
    <source>
        <dbReference type="ARBA" id="ARBA00022771"/>
    </source>
</evidence>